<dbReference type="InterPro" id="IPR036046">
    <property type="entry name" value="Acylphosphatase-like_dom_sf"/>
</dbReference>
<comment type="similarity">
    <text evidence="1 5">Belongs to the acylphosphatase family.</text>
</comment>
<protein>
    <recommendedName>
        <fullName evidence="2 4">acylphosphatase</fullName>
        <ecNumber evidence="2 4">3.6.1.7</ecNumber>
    </recommendedName>
</protein>
<keyword evidence="4" id="KW-0378">Hydrolase</keyword>
<evidence type="ECO:0000313" key="7">
    <source>
        <dbReference type="EMBL" id="PIT92268.1"/>
    </source>
</evidence>
<dbReference type="GO" id="GO:0003998">
    <property type="term" value="F:acylphosphatase activity"/>
    <property type="evidence" value="ECO:0007669"/>
    <property type="project" value="UniProtKB-EC"/>
</dbReference>
<accession>A0A2M6WHJ8</accession>
<dbReference type="InterPro" id="IPR020456">
    <property type="entry name" value="Acylphosphatase"/>
</dbReference>
<dbReference type="AlphaFoldDB" id="A0A2M6WHJ8"/>
<evidence type="ECO:0000256" key="1">
    <source>
        <dbReference type="ARBA" id="ARBA00005614"/>
    </source>
</evidence>
<dbReference type="Pfam" id="PF00708">
    <property type="entry name" value="Acylphosphatase"/>
    <property type="match status" value="1"/>
</dbReference>
<feature type="domain" description="Acylphosphatase-like" evidence="6">
    <location>
        <begin position="4"/>
        <end position="90"/>
    </location>
</feature>
<evidence type="ECO:0000256" key="5">
    <source>
        <dbReference type="RuleBase" id="RU004168"/>
    </source>
</evidence>
<sequence length="90" mass="10162">MNEHLTIRVYGEVQGVFYRTSAQEEAVALDLVGVISNETDGSVLIEAEGSREYLERFLEWCKAGPPSAHVTRITSTFYSDLQGYEDFVIR</sequence>
<dbReference type="Proteomes" id="UP000228635">
    <property type="component" value="Unassembled WGS sequence"/>
</dbReference>
<dbReference type="PANTHER" id="PTHR47268:SF4">
    <property type="entry name" value="ACYLPHOSPHATASE"/>
    <property type="match status" value="1"/>
</dbReference>
<evidence type="ECO:0000313" key="8">
    <source>
        <dbReference type="Proteomes" id="UP000228635"/>
    </source>
</evidence>
<dbReference type="EMBL" id="PFBA01000027">
    <property type="protein sequence ID" value="PIT92268.1"/>
    <property type="molecule type" value="Genomic_DNA"/>
</dbReference>
<organism evidence="7 8">
    <name type="scientific">Candidatus Harrisonbacteria bacterium CG10_big_fil_rev_8_21_14_0_10_42_17</name>
    <dbReference type="NCBI Taxonomy" id="1974584"/>
    <lineage>
        <taxon>Bacteria</taxon>
        <taxon>Candidatus Harrisoniibacteriota</taxon>
    </lineage>
</organism>
<dbReference type="PROSITE" id="PS51160">
    <property type="entry name" value="ACYLPHOSPHATASE_3"/>
    <property type="match status" value="1"/>
</dbReference>
<dbReference type="Gene3D" id="3.30.70.100">
    <property type="match status" value="1"/>
</dbReference>
<dbReference type="SUPFAM" id="SSF54975">
    <property type="entry name" value="Acylphosphatase/BLUF domain-like"/>
    <property type="match status" value="1"/>
</dbReference>
<evidence type="ECO:0000256" key="4">
    <source>
        <dbReference type="PROSITE-ProRule" id="PRU00520"/>
    </source>
</evidence>
<dbReference type="InterPro" id="IPR001792">
    <property type="entry name" value="Acylphosphatase-like_dom"/>
</dbReference>
<dbReference type="PANTHER" id="PTHR47268">
    <property type="entry name" value="ACYLPHOSPHATASE"/>
    <property type="match status" value="1"/>
</dbReference>
<evidence type="ECO:0000256" key="3">
    <source>
        <dbReference type="ARBA" id="ARBA00047645"/>
    </source>
</evidence>
<reference evidence="8" key="1">
    <citation type="submission" date="2017-09" db="EMBL/GenBank/DDBJ databases">
        <title>Depth-based differentiation of microbial function through sediment-hosted aquifers and enrichment of novel symbionts in the deep terrestrial subsurface.</title>
        <authorList>
            <person name="Probst A.J."/>
            <person name="Ladd B."/>
            <person name="Jarett J.K."/>
            <person name="Geller-Mcgrath D.E."/>
            <person name="Sieber C.M.K."/>
            <person name="Emerson J.B."/>
            <person name="Anantharaman K."/>
            <person name="Thomas B.C."/>
            <person name="Malmstrom R."/>
            <person name="Stieglmeier M."/>
            <person name="Klingl A."/>
            <person name="Woyke T."/>
            <person name="Ryan C.M."/>
            <person name="Banfield J.F."/>
        </authorList>
    </citation>
    <scope>NUCLEOTIDE SEQUENCE [LARGE SCALE GENOMIC DNA]</scope>
</reference>
<name>A0A2M6WHJ8_9BACT</name>
<dbReference type="EC" id="3.6.1.7" evidence="2 4"/>
<feature type="active site" evidence="4">
    <location>
        <position position="37"/>
    </location>
</feature>
<evidence type="ECO:0000256" key="2">
    <source>
        <dbReference type="ARBA" id="ARBA00012150"/>
    </source>
</evidence>
<feature type="active site" evidence="4">
    <location>
        <position position="19"/>
    </location>
</feature>
<comment type="caution">
    <text evidence="7">The sequence shown here is derived from an EMBL/GenBank/DDBJ whole genome shotgun (WGS) entry which is preliminary data.</text>
</comment>
<proteinExistence type="inferred from homology"/>
<comment type="catalytic activity">
    <reaction evidence="3 4">
        <text>an acyl phosphate + H2O = a carboxylate + phosphate + H(+)</text>
        <dbReference type="Rhea" id="RHEA:14965"/>
        <dbReference type="ChEBI" id="CHEBI:15377"/>
        <dbReference type="ChEBI" id="CHEBI:15378"/>
        <dbReference type="ChEBI" id="CHEBI:29067"/>
        <dbReference type="ChEBI" id="CHEBI:43474"/>
        <dbReference type="ChEBI" id="CHEBI:59918"/>
        <dbReference type="EC" id="3.6.1.7"/>
    </reaction>
</comment>
<gene>
    <name evidence="7" type="ORF">COU08_03075</name>
</gene>
<evidence type="ECO:0000259" key="6">
    <source>
        <dbReference type="PROSITE" id="PS51160"/>
    </source>
</evidence>